<organism evidence="1">
    <name type="scientific">uncultured bacterium</name>
    <name type="common">gcode 4</name>
    <dbReference type="NCBI Taxonomy" id="1234023"/>
    <lineage>
        <taxon>Bacteria</taxon>
        <taxon>environmental samples</taxon>
    </lineage>
</organism>
<dbReference type="AlphaFoldDB" id="K1Z5J7"/>
<sequence length="539" mass="62729">MLIIQQNASSENVISTSERLSLFMKQPWVSEILEWTFLYDKQSILDGTSYNTTFFDTIGGVPYTEWKEQKVTSEQLISSVNSKFETWIDTLEDIKNNLGTWESSNEKTIIEREGIDFIIIWIQTAQSATAIELEKSAESPILNKQERDNLIQEVELGQTKLYGEKISENSEESAMSLELLCQKFSKDGKNLTPEQEERFLEIYDRLAHKTEERWEWSDFRAPDIRNFQKKVIIEHDFTKKVLDNIKGVKIPKEVYMQLWQGYIDAMGLHQKVVSNPNASSIYDGPNTLEIPDSKSYQEIDLTRVLSLMIHEIWAHYANQATSERSDFQIRWAKNIEKEEGLAIVLGHLFKGRKLADIKGARYAFPDILAGELLSKDERQDLVDLRWRMDRNSGDEGHKRDLRVMRGYPLDGPWAQRKDASYGRGMNKIVDLVIDRKCSIPDLYKGKFSLEDIVSWRLDSLISHENTVFPLLFPEMLLFMVGVGRSEFTHERFMNYMKEKYAGDIPDDTLNNVQVIRTFSKLKIFIRMWSEIEKHLPTSE</sequence>
<reference evidence="1" key="1">
    <citation type="journal article" date="2012" name="Science">
        <title>Fermentation, hydrogen, and sulfur metabolism in multiple uncultivated bacterial phyla.</title>
        <authorList>
            <person name="Wrighton K.C."/>
            <person name="Thomas B.C."/>
            <person name="Sharon I."/>
            <person name="Miller C.S."/>
            <person name="Castelle C.J."/>
            <person name="VerBerkmoes N.C."/>
            <person name="Wilkins M.J."/>
            <person name="Hettich R.L."/>
            <person name="Lipton M.S."/>
            <person name="Williams K.H."/>
            <person name="Long P.E."/>
            <person name="Banfield J.F."/>
        </authorList>
    </citation>
    <scope>NUCLEOTIDE SEQUENCE [LARGE SCALE GENOMIC DNA]</scope>
</reference>
<comment type="caution">
    <text evidence="1">The sequence shown here is derived from an EMBL/GenBank/DDBJ whole genome shotgun (WGS) entry which is preliminary data.</text>
</comment>
<proteinExistence type="predicted"/>
<name>K1Z5J7_9BACT</name>
<dbReference type="EMBL" id="AMFJ01028842">
    <property type="protein sequence ID" value="EKD44526.1"/>
    <property type="molecule type" value="Genomic_DNA"/>
</dbReference>
<protein>
    <submittedName>
        <fullName evidence="1">Uncharacterized protein</fullName>
    </submittedName>
</protein>
<gene>
    <name evidence="1" type="ORF">ACD_71C00111G0001</name>
</gene>
<evidence type="ECO:0000313" key="1">
    <source>
        <dbReference type="EMBL" id="EKD44526.1"/>
    </source>
</evidence>
<accession>K1Z5J7</accession>